<dbReference type="Pfam" id="PF21787">
    <property type="entry name" value="TNP-like_RNaseH_N"/>
    <property type="match status" value="1"/>
</dbReference>
<feature type="non-terminal residue" evidence="4">
    <location>
        <position position="1"/>
    </location>
</feature>
<accession>A0A6G0W9X4</accession>
<dbReference type="InterPro" id="IPR000477">
    <property type="entry name" value="RT_dom"/>
</dbReference>
<dbReference type="EMBL" id="VUJU01008927">
    <property type="protein sequence ID" value="KAF0724023.1"/>
    <property type="molecule type" value="Genomic_DNA"/>
</dbReference>
<reference evidence="4 5" key="1">
    <citation type="submission" date="2019-08" db="EMBL/GenBank/DDBJ databases">
        <title>Whole genome of Aphis craccivora.</title>
        <authorList>
            <person name="Voronova N.V."/>
            <person name="Shulinski R.S."/>
            <person name="Bandarenka Y.V."/>
            <person name="Zhorov D.G."/>
            <person name="Warner D."/>
        </authorList>
    </citation>
    <scope>NUCLEOTIDE SEQUENCE [LARGE SCALE GENOMIC DNA]</scope>
    <source>
        <strain evidence="4">180601</strain>
        <tissue evidence="4">Whole Body</tissue>
    </source>
</reference>
<feature type="domain" description="Reverse transcriptase" evidence="1">
    <location>
        <begin position="86"/>
        <end position="198"/>
    </location>
</feature>
<evidence type="ECO:0000259" key="3">
    <source>
        <dbReference type="Pfam" id="PF21789"/>
    </source>
</evidence>
<sequence length="891" mass="101459">QSFTHDLPSNCSFDISDVEKGLSRLKGNNSIGPDGISGDFLFSIRSSICFPLWLLFRKSLDSRSYPEILKLSSITPIFKSGDISNVANYRPITIISHIGKLFESLVLSSIQAAVNQIIIDEQHGFRPNWSVNTCNLVFTDYVFDAFAKKNQVDVIYTDFSKAFARVNHAVLMRVLANSGFGEPLLSWFSSYLSDRKQSVKIFGIKSQKVIHHSKFLLFADDLKLFLEIRSEQDCQLLQNDLYALDAWAVNIGLDFNVSKCCSKSFYRGRTHLEFKSSLRGTYLVIEYNTVKDLGVFYDSNLNFHNHIDATCCKALKALGFLKLVCNKFKLITPLKAFYGALIRSILEFSVIIWNPHNASNMNQLERVQRKFLSFSAYLLNIEHSPHDYDAVMDRLGLQSLADRRITINKVFLVKLINGLIDCPELLSKVNFKIPCVQVRSSYPFSIPLCTTNYSRNKPLNRMMRLANEDPSFNLKTEELVVEEIVDNDFEFEQAIPLLTTPYLTSEDRDLVTEKLVDVAFEQTKVSILRLPHVSAIQNWTSSINGNPGFLSEVLLYLKNLPTVDKDCNLVFDAMAIKKQIVWDKKLDKFVIFSDYANELDLEGNNTPATEVLVFMLVSLNWKWKCPVGYFFQNKINTSTQAELIKTALTVAHDAGLRVRGITCDGTYVNFSTMKIFGCEFENIDIYDNIKCWIDHPVSGEEVFFVSDACHVLKLARNTLGNAREHIEILFARFRQRFGANNNPNVLKFKVALKQILLNNAIKWYVVRKISKHIDCDSCIQSLLLSQTSIEHAYPVLQLYTKLISLKNFGGLFLSSEINGLTEINKTETSLSTEFIIKQAKVEEYITSLHSKQREVKKACLDAAKCKSSNGRRCTTCWVYECLLMCIKSPKL</sequence>
<feature type="domain" description="Transposable element P transposase-like RNase H" evidence="2">
    <location>
        <begin position="546"/>
        <end position="677"/>
    </location>
</feature>
<proteinExistence type="predicted"/>
<keyword evidence="5" id="KW-1185">Reference proteome</keyword>
<dbReference type="CDD" id="cd01650">
    <property type="entry name" value="RT_nLTR_like"/>
    <property type="match status" value="1"/>
</dbReference>
<dbReference type="InterPro" id="IPR048365">
    <property type="entry name" value="TNP-like_RNaseH_N"/>
</dbReference>
<dbReference type="Proteomes" id="UP000478052">
    <property type="component" value="Unassembled WGS sequence"/>
</dbReference>
<comment type="caution">
    <text evidence="4">The sequence shown here is derived from an EMBL/GenBank/DDBJ whole genome shotgun (WGS) entry which is preliminary data.</text>
</comment>
<dbReference type="AlphaFoldDB" id="A0A6G0W9X4"/>
<evidence type="ECO:0000313" key="5">
    <source>
        <dbReference type="Proteomes" id="UP000478052"/>
    </source>
</evidence>
<feature type="domain" description="Transposable element P transposase-like RNase H C-terminal" evidence="3">
    <location>
        <begin position="724"/>
        <end position="751"/>
    </location>
</feature>
<evidence type="ECO:0000313" key="4">
    <source>
        <dbReference type="EMBL" id="KAF0724023.1"/>
    </source>
</evidence>
<gene>
    <name evidence="4" type="ORF">FWK35_00030139</name>
</gene>
<protein>
    <submittedName>
        <fullName evidence="4">Uncharacterized protein</fullName>
    </submittedName>
</protein>
<organism evidence="4 5">
    <name type="scientific">Aphis craccivora</name>
    <name type="common">Cowpea aphid</name>
    <dbReference type="NCBI Taxonomy" id="307492"/>
    <lineage>
        <taxon>Eukaryota</taxon>
        <taxon>Metazoa</taxon>
        <taxon>Ecdysozoa</taxon>
        <taxon>Arthropoda</taxon>
        <taxon>Hexapoda</taxon>
        <taxon>Insecta</taxon>
        <taxon>Pterygota</taxon>
        <taxon>Neoptera</taxon>
        <taxon>Paraneoptera</taxon>
        <taxon>Hemiptera</taxon>
        <taxon>Sternorrhyncha</taxon>
        <taxon>Aphidomorpha</taxon>
        <taxon>Aphidoidea</taxon>
        <taxon>Aphididae</taxon>
        <taxon>Aphidini</taxon>
        <taxon>Aphis</taxon>
        <taxon>Aphis</taxon>
    </lineage>
</organism>
<evidence type="ECO:0000259" key="1">
    <source>
        <dbReference type="Pfam" id="PF00078"/>
    </source>
</evidence>
<dbReference type="Pfam" id="PF00078">
    <property type="entry name" value="RVT_1"/>
    <property type="match status" value="1"/>
</dbReference>
<dbReference type="InterPro" id="IPR048367">
    <property type="entry name" value="TNP-like_RNaseH_C"/>
</dbReference>
<dbReference type="Pfam" id="PF21789">
    <property type="entry name" value="TNP-like_RNaseH_C"/>
    <property type="match status" value="1"/>
</dbReference>
<dbReference type="OrthoDB" id="6629632at2759"/>
<dbReference type="PANTHER" id="PTHR33332">
    <property type="entry name" value="REVERSE TRANSCRIPTASE DOMAIN-CONTAINING PROTEIN"/>
    <property type="match status" value="1"/>
</dbReference>
<name>A0A6G0W9X4_APHCR</name>
<evidence type="ECO:0000259" key="2">
    <source>
        <dbReference type="Pfam" id="PF21787"/>
    </source>
</evidence>